<sequence>PYDVLGEINARLEQIARKIRVTPLHHLSHTHAHDDYVDKLHRLADHIKANPDEARAGVAKLSEAAQKPAGEIIKIFVSDKDDKTKYEEVQALKATLPASVKAEIENHKTQLAHKIGLLTLDEIVARLEVLASHIKAHPEEARAGVAKLSEAAQKPA</sequence>
<feature type="non-terminal residue" evidence="1">
    <location>
        <position position="1"/>
    </location>
</feature>
<name>A0AAN4Z5H5_9BILA</name>
<dbReference type="EMBL" id="BTRK01000001">
    <property type="protein sequence ID" value="GMR31692.1"/>
    <property type="molecule type" value="Genomic_DNA"/>
</dbReference>
<proteinExistence type="predicted"/>
<protein>
    <submittedName>
        <fullName evidence="1">Uncharacterized protein</fullName>
    </submittedName>
</protein>
<dbReference type="Proteomes" id="UP001328107">
    <property type="component" value="Unassembled WGS sequence"/>
</dbReference>
<gene>
    <name evidence="1" type="ORF">PMAYCL1PPCAC_01887</name>
</gene>
<feature type="non-terminal residue" evidence="1">
    <location>
        <position position="156"/>
    </location>
</feature>
<comment type="caution">
    <text evidence="1">The sequence shown here is derived from an EMBL/GenBank/DDBJ whole genome shotgun (WGS) entry which is preliminary data.</text>
</comment>
<keyword evidence="2" id="KW-1185">Reference proteome</keyword>
<dbReference type="AlphaFoldDB" id="A0AAN4Z5H5"/>
<organism evidence="1 2">
    <name type="scientific">Pristionchus mayeri</name>
    <dbReference type="NCBI Taxonomy" id="1317129"/>
    <lineage>
        <taxon>Eukaryota</taxon>
        <taxon>Metazoa</taxon>
        <taxon>Ecdysozoa</taxon>
        <taxon>Nematoda</taxon>
        <taxon>Chromadorea</taxon>
        <taxon>Rhabditida</taxon>
        <taxon>Rhabditina</taxon>
        <taxon>Diplogasteromorpha</taxon>
        <taxon>Diplogasteroidea</taxon>
        <taxon>Neodiplogasteridae</taxon>
        <taxon>Pristionchus</taxon>
    </lineage>
</organism>
<evidence type="ECO:0000313" key="1">
    <source>
        <dbReference type="EMBL" id="GMR31692.1"/>
    </source>
</evidence>
<evidence type="ECO:0000313" key="2">
    <source>
        <dbReference type="Proteomes" id="UP001328107"/>
    </source>
</evidence>
<accession>A0AAN4Z5H5</accession>
<reference evidence="2" key="1">
    <citation type="submission" date="2022-10" db="EMBL/GenBank/DDBJ databases">
        <title>Genome assembly of Pristionchus species.</title>
        <authorList>
            <person name="Yoshida K."/>
            <person name="Sommer R.J."/>
        </authorList>
    </citation>
    <scope>NUCLEOTIDE SEQUENCE [LARGE SCALE GENOMIC DNA]</scope>
    <source>
        <strain evidence="2">RS5460</strain>
    </source>
</reference>